<dbReference type="eggNOG" id="COG4972">
    <property type="taxonomic scope" value="Bacteria"/>
</dbReference>
<dbReference type="STRING" id="653733.Selin_0200"/>
<protein>
    <submittedName>
        <fullName evidence="1">Putative MSHA biogenesis protein MshI</fullName>
    </submittedName>
</protein>
<dbReference type="Gene3D" id="3.30.420.40">
    <property type="match status" value="2"/>
</dbReference>
<evidence type="ECO:0000313" key="1">
    <source>
        <dbReference type="EMBL" id="ADU64957.1"/>
    </source>
</evidence>
<dbReference type="RefSeq" id="WP_013504846.1">
    <property type="nucleotide sequence ID" value="NC_014836.1"/>
</dbReference>
<dbReference type="InParanoid" id="E6W618"/>
<reference evidence="1 2" key="1">
    <citation type="submission" date="2010-12" db="EMBL/GenBank/DDBJ databases">
        <title>Complete sequence of Desulfurispirillum indicum S5.</title>
        <authorList>
            <consortium name="US DOE Joint Genome Institute"/>
            <person name="Lucas S."/>
            <person name="Copeland A."/>
            <person name="Lapidus A."/>
            <person name="Cheng J.-F."/>
            <person name="Goodwin L."/>
            <person name="Pitluck S."/>
            <person name="Chertkov O."/>
            <person name="Held B."/>
            <person name="Detter J.C."/>
            <person name="Han C."/>
            <person name="Tapia R."/>
            <person name="Land M."/>
            <person name="Hauser L."/>
            <person name="Kyrpides N."/>
            <person name="Ivanova N."/>
            <person name="Mikhailova N."/>
            <person name="Haggblom M."/>
            <person name="Rauschenbach I."/>
            <person name="Bini E."/>
            <person name="Woyke T."/>
        </authorList>
    </citation>
    <scope>NUCLEOTIDE SEQUENCE [LARGE SCALE GENOMIC DNA]</scope>
    <source>
        <strain evidence="2">ATCC BAA-1389 / DSM 22839 / S5</strain>
    </source>
</reference>
<name>E6W618_DESIS</name>
<evidence type="ECO:0000313" key="2">
    <source>
        <dbReference type="Proteomes" id="UP000002572"/>
    </source>
</evidence>
<keyword evidence="2" id="KW-1185">Reference proteome</keyword>
<dbReference type="SUPFAM" id="SSF53067">
    <property type="entry name" value="Actin-like ATPase domain"/>
    <property type="match status" value="1"/>
</dbReference>
<dbReference type="InterPro" id="IPR043129">
    <property type="entry name" value="ATPase_NBD"/>
</dbReference>
<proteinExistence type="predicted"/>
<dbReference type="HOGENOM" id="CLU_075009_1_0_0"/>
<organism evidence="1 2">
    <name type="scientific">Desulfurispirillum indicum (strain ATCC BAA-1389 / DSM 22839 / S5)</name>
    <dbReference type="NCBI Taxonomy" id="653733"/>
    <lineage>
        <taxon>Bacteria</taxon>
        <taxon>Pseudomonadati</taxon>
        <taxon>Chrysiogenota</taxon>
        <taxon>Chrysiogenia</taxon>
        <taxon>Chrysiogenales</taxon>
        <taxon>Chrysiogenaceae</taxon>
        <taxon>Desulfurispirillum</taxon>
    </lineage>
</organism>
<dbReference type="AlphaFoldDB" id="E6W618"/>
<dbReference type="Proteomes" id="UP000002572">
    <property type="component" value="Chromosome"/>
</dbReference>
<sequence>MLQSFFFKKQADSQSLFATEFSPQGVSIAEIEQEPEASRLTHCAFLESPQKQQVQLLREHVQRHALQGRPCSVVLHPSQYQLLFLDRPEEIPDDELAEALRWRIKDLSQIPMAEAVLEVITLPADAFRGRMQMVYVVVAHRKTIEEKAEAIKYCGLHLQAIDIGEMALRNIGLLLPQRQQGFGIVRVEDEGGTINLMEKEALYLSRRIENGLLSLQPDQAEPREVDPNFAFFQTVDSPAEALLLELQRSLDYYESQLGKGSIARLHFTPLDADLPLEFLQERLGIPVEVMQLNHFLQASEPWPLKLQQRCIRAIGGALRQREQA</sequence>
<dbReference type="EMBL" id="CP002432">
    <property type="protein sequence ID" value="ADU64957.1"/>
    <property type="molecule type" value="Genomic_DNA"/>
</dbReference>
<dbReference type="KEGG" id="din:Selin_0200"/>
<accession>E6W618</accession>
<dbReference type="Gene3D" id="3.30.1490.300">
    <property type="match status" value="1"/>
</dbReference>
<gene>
    <name evidence="1" type="ordered locus">Selin_0200</name>
</gene>
<dbReference type="OrthoDB" id="5296002at2"/>